<dbReference type="RefSeq" id="WP_108854338.1">
    <property type="nucleotide sequence ID" value="NZ_OMOQ01000003.1"/>
</dbReference>
<dbReference type="Proteomes" id="UP000244924">
    <property type="component" value="Unassembled WGS sequence"/>
</dbReference>
<protein>
    <submittedName>
        <fullName evidence="1">Uncharacterized protein</fullName>
    </submittedName>
</protein>
<keyword evidence="2" id="KW-1185">Reference proteome</keyword>
<reference evidence="1 2" key="1">
    <citation type="submission" date="2018-03" db="EMBL/GenBank/DDBJ databases">
        <authorList>
            <person name="Keele B.F."/>
        </authorList>
    </citation>
    <scope>NUCLEOTIDE SEQUENCE [LARGE SCALE GENOMIC DNA]</scope>
    <source>
        <strain evidence="1 2">CECT 8626</strain>
    </source>
</reference>
<gene>
    <name evidence="1" type="ORF">DEA8626_03373</name>
</gene>
<name>A0A2R8BLM9_9RHOB</name>
<dbReference type="AlphaFoldDB" id="A0A2R8BLM9"/>
<organism evidence="1 2">
    <name type="scientific">Albidovulum aquaemixtae</name>
    <dbReference type="NCBI Taxonomy" id="1542388"/>
    <lineage>
        <taxon>Bacteria</taxon>
        <taxon>Pseudomonadati</taxon>
        <taxon>Pseudomonadota</taxon>
        <taxon>Alphaproteobacteria</taxon>
        <taxon>Rhodobacterales</taxon>
        <taxon>Paracoccaceae</taxon>
        <taxon>Albidovulum</taxon>
    </lineage>
</organism>
<evidence type="ECO:0000313" key="1">
    <source>
        <dbReference type="EMBL" id="SPH24322.1"/>
    </source>
</evidence>
<proteinExistence type="predicted"/>
<accession>A0A2R8BLM9</accession>
<evidence type="ECO:0000313" key="2">
    <source>
        <dbReference type="Proteomes" id="UP000244924"/>
    </source>
</evidence>
<sequence length="100" mass="10574">MDWWAASLLAGILLVFPGLAAANEDYAAAIEAQQAGDCPGMVGHLERFLAGHPEIADSHRDFYLQVRIVMDQCAGELHVSGADEDSVAIDPLPTLPTDGG</sequence>
<dbReference type="EMBL" id="OMOQ01000003">
    <property type="protein sequence ID" value="SPH24322.1"/>
    <property type="molecule type" value="Genomic_DNA"/>
</dbReference>